<feature type="region of interest" description="Disordered" evidence="1">
    <location>
        <begin position="133"/>
        <end position="277"/>
    </location>
</feature>
<feature type="compositionally biased region" description="Basic and acidic residues" evidence="1">
    <location>
        <begin position="241"/>
        <end position="253"/>
    </location>
</feature>
<feature type="compositionally biased region" description="Polar residues" evidence="1">
    <location>
        <begin position="261"/>
        <end position="277"/>
    </location>
</feature>
<sequence>MSQENLLGMDEGALRKLLEATLDLAERRRIRSAIRELQRQELERDEEALASKRFRTERGSHRQDDKENWPRSRRLEEEQQAALAALSRQLEAITDVEELTKLLRAAGEYEERKLIRAAIRKLRAEEIEAATLAGNTQSRGKDSSEPPAVPGDVKSSQRDDAETPAQAGSGKNSPRGDTELPALAESGESCGEGSTEPLATARSEESSQRDDAEQPTLAVPDESGRGGAAELLSAQEPEGSAVHEQDDVVEQEHLPAGMQELRSQQAEDPQKPSAQAVVSGTLVLLELQQAPEPGLELEGGGEEPEPVQQCSLGAAQPKGEHQAAWKEGSPRSPATAQEPSGEQSPWLEQPPMGHPSAGSQGSQLGVGVRSPVPAPAGRRGELPSGLSLPGWGWGKPHMPLAPLAEVTLGLRGTPIHITTIPSSGGSVCSVSSISSNVTKVSAEGLSDVGPWLTWAEGCWAWEQ</sequence>
<protein>
    <submittedName>
        <fullName evidence="3">Smoothelin</fullName>
    </submittedName>
</protein>
<proteinExistence type="predicted"/>
<gene>
    <name evidence="3" type="ORF">llap_11217</name>
</gene>
<evidence type="ECO:0000256" key="1">
    <source>
        <dbReference type="SAM" id="MobiDB-lite"/>
    </source>
</evidence>
<dbReference type="OrthoDB" id="8936296at2759"/>
<evidence type="ECO:0000313" key="3">
    <source>
        <dbReference type="EMBL" id="PKU38484.1"/>
    </source>
</evidence>
<feature type="compositionally biased region" description="Polar residues" evidence="1">
    <location>
        <begin position="332"/>
        <end position="343"/>
    </location>
</feature>
<keyword evidence="4" id="KW-1185">Reference proteome</keyword>
<dbReference type="InterPro" id="IPR022189">
    <property type="entry name" value="SMTN"/>
</dbReference>
<feature type="region of interest" description="Disordered" evidence="1">
    <location>
        <begin position="289"/>
        <end position="383"/>
    </location>
</feature>
<reference evidence="4" key="1">
    <citation type="submission" date="2017-11" db="EMBL/GenBank/DDBJ databases">
        <authorList>
            <person name="Lima N.C."/>
            <person name="Parody-Merino A.M."/>
            <person name="Battley P.F."/>
            <person name="Fidler A.E."/>
            <person name="Prosdocimi F."/>
        </authorList>
    </citation>
    <scope>NUCLEOTIDE SEQUENCE [LARGE SCALE GENOMIC DNA]</scope>
</reference>
<dbReference type="Proteomes" id="UP000233556">
    <property type="component" value="Unassembled WGS sequence"/>
</dbReference>
<feature type="domain" description="Smoothelin" evidence="2">
    <location>
        <begin position="77"/>
        <end position="126"/>
    </location>
</feature>
<name>A0A2I0TXE2_LIMLA</name>
<evidence type="ECO:0000259" key="2">
    <source>
        <dbReference type="Pfam" id="PF12510"/>
    </source>
</evidence>
<dbReference type="AlphaFoldDB" id="A0A2I0TXE2"/>
<feature type="compositionally biased region" description="Basic and acidic residues" evidence="1">
    <location>
        <begin position="202"/>
        <end position="212"/>
    </location>
</feature>
<dbReference type="Pfam" id="PF12510">
    <property type="entry name" value="Smoothelin"/>
    <property type="match status" value="2"/>
</dbReference>
<feature type="domain" description="Smoothelin" evidence="2">
    <location>
        <begin position="8"/>
        <end position="41"/>
    </location>
</feature>
<feature type="compositionally biased region" description="Low complexity" evidence="1">
    <location>
        <begin position="185"/>
        <end position="194"/>
    </location>
</feature>
<feature type="region of interest" description="Disordered" evidence="1">
    <location>
        <begin position="42"/>
        <end position="75"/>
    </location>
</feature>
<dbReference type="EMBL" id="KZ506733">
    <property type="protein sequence ID" value="PKU38484.1"/>
    <property type="molecule type" value="Genomic_DNA"/>
</dbReference>
<organism evidence="3 4">
    <name type="scientific">Limosa lapponica baueri</name>
    <dbReference type="NCBI Taxonomy" id="1758121"/>
    <lineage>
        <taxon>Eukaryota</taxon>
        <taxon>Metazoa</taxon>
        <taxon>Chordata</taxon>
        <taxon>Craniata</taxon>
        <taxon>Vertebrata</taxon>
        <taxon>Euteleostomi</taxon>
        <taxon>Archelosauria</taxon>
        <taxon>Archosauria</taxon>
        <taxon>Dinosauria</taxon>
        <taxon>Saurischia</taxon>
        <taxon>Theropoda</taxon>
        <taxon>Coelurosauria</taxon>
        <taxon>Aves</taxon>
        <taxon>Neognathae</taxon>
        <taxon>Neoaves</taxon>
        <taxon>Charadriiformes</taxon>
        <taxon>Scolopacidae</taxon>
        <taxon>Limosa</taxon>
    </lineage>
</organism>
<evidence type="ECO:0000313" key="4">
    <source>
        <dbReference type="Proteomes" id="UP000233556"/>
    </source>
</evidence>
<reference evidence="4" key="2">
    <citation type="submission" date="2017-12" db="EMBL/GenBank/DDBJ databases">
        <title>Genome sequence of the Bar-tailed Godwit (Limosa lapponica baueri).</title>
        <authorList>
            <person name="Lima N.C.B."/>
            <person name="Parody-Merino A.M."/>
            <person name="Battley P.F."/>
            <person name="Fidler A.E."/>
            <person name="Prosdocimi F."/>
        </authorList>
    </citation>
    <scope>NUCLEOTIDE SEQUENCE [LARGE SCALE GENOMIC DNA]</scope>
</reference>
<accession>A0A2I0TXE2</accession>